<keyword evidence="4" id="KW-1185">Reference proteome</keyword>
<protein>
    <recommendedName>
        <fullName evidence="5">DUF4890 domain-containing protein</fullName>
    </recommendedName>
</protein>
<evidence type="ECO:0000313" key="3">
    <source>
        <dbReference type="EMBL" id="MBW3365945.1"/>
    </source>
</evidence>
<dbReference type="EMBL" id="JAHWXQ010000003">
    <property type="protein sequence ID" value="MBW3365945.1"/>
    <property type="molecule type" value="Genomic_DNA"/>
</dbReference>
<evidence type="ECO:0000313" key="4">
    <source>
        <dbReference type="Proteomes" id="UP000774935"/>
    </source>
</evidence>
<name>A0ABS6XFI0_9BACT</name>
<evidence type="ECO:0000256" key="2">
    <source>
        <dbReference type="SAM" id="SignalP"/>
    </source>
</evidence>
<gene>
    <name evidence="3" type="ORF">KYK27_12865</name>
</gene>
<comment type="caution">
    <text evidence="3">The sequence shown here is derived from an EMBL/GenBank/DDBJ whole genome shotgun (WGS) entry which is preliminary data.</text>
</comment>
<feature type="signal peptide" evidence="2">
    <location>
        <begin position="1"/>
        <end position="19"/>
    </location>
</feature>
<feature type="compositionally biased region" description="Polar residues" evidence="1">
    <location>
        <begin position="127"/>
        <end position="144"/>
    </location>
</feature>
<evidence type="ECO:0008006" key="5">
    <source>
        <dbReference type="Google" id="ProtNLM"/>
    </source>
</evidence>
<feature type="chain" id="PRO_5047252316" description="DUF4890 domain-containing protein" evidence="2">
    <location>
        <begin position="20"/>
        <end position="144"/>
    </location>
</feature>
<sequence length="144" mass="16033">MRKALLAAVFVFATITAFAQGQKAPAQSAPKTVEQRAADITAGMAKNLRLTPEQTKKVSEINLVSMKEADKVFKKHKNDPKKVASEMEIITETRLSRIKDILTPLQFSQYQQRREEKMGVPKEAQTFPASSGQGSSGYNEQYNN</sequence>
<reference evidence="3 4" key="1">
    <citation type="submission" date="2021-07" db="EMBL/GenBank/DDBJ databases">
        <authorList>
            <person name="Kim M.K."/>
        </authorList>
    </citation>
    <scope>NUCLEOTIDE SEQUENCE [LARGE SCALE GENOMIC DNA]</scope>
    <source>
        <strain evidence="3 4">HLY7-15</strain>
    </source>
</reference>
<keyword evidence="2" id="KW-0732">Signal</keyword>
<proteinExistence type="predicted"/>
<feature type="region of interest" description="Disordered" evidence="1">
    <location>
        <begin position="111"/>
        <end position="144"/>
    </location>
</feature>
<dbReference type="Proteomes" id="UP000774935">
    <property type="component" value="Unassembled WGS sequence"/>
</dbReference>
<dbReference type="RefSeq" id="WP_199110449.1">
    <property type="nucleotide sequence ID" value="NZ_JAHWXQ010000003.1"/>
</dbReference>
<evidence type="ECO:0000256" key="1">
    <source>
        <dbReference type="SAM" id="MobiDB-lite"/>
    </source>
</evidence>
<accession>A0ABS6XFI0</accession>
<organism evidence="3 4">
    <name type="scientific">Pontibacter populi</name>
    <dbReference type="NCBI Taxonomy" id="890055"/>
    <lineage>
        <taxon>Bacteria</taxon>
        <taxon>Pseudomonadati</taxon>
        <taxon>Bacteroidota</taxon>
        <taxon>Cytophagia</taxon>
        <taxon>Cytophagales</taxon>
        <taxon>Hymenobacteraceae</taxon>
        <taxon>Pontibacter</taxon>
    </lineage>
</organism>